<name>A0ABS6CJM3_9ACTN</name>
<accession>A0ABS6CJM3</accession>
<dbReference type="EMBL" id="JAHLEM010000281">
    <property type="protein sequence ID" value="MBU3867141.1"/>
    <property type="molecule type" value="Genomic_DNA"/>
</dbReference>
<comment type="caution">
    <text evidence="1">The sequence shown here is derived from an EMBL/GenBank/DDBJ whole genome shotgun (WGS) entry which is preliminary data.</text>
</comment>
<dbReference type="Proteomes" id="UP000720508">
    <property type="component" value="Unassembled WGS sequence"/>
</dbReference>
<evidence type="ECO:0000313" key="1">
    <source>
        <dbReference type="EMBL" id="MBU3867141.1"/>
    </source>
</evidence>
<reference evidence="1 2" key="1">
    <citation type="submission" date="2021-06" db="EMBL/GenBank/DDBJ databases">
        <authorList>
            <person name="Pan X."/>
        </authorList>
    </citation>
    <scope>NUCLEOTIDE SEQUENCE [LARGE SCALE GENOMIC DNA]</scope>
    <source>
        <strain evidence="1 2">4503</strain>
    </source>
</reference>
<evidence type="ECO:0000313" key="2">
    <source>
        <dbReference type="Proteomes" id="UP000720508"/>
    </source>
</evidence>
<gene>
    <name evidence="1" type="ORF">KN815_24705</name>
</gene>
<protein>
    <submittedName>
        <fullName evidence="1">Uncharacterized protein</fullName>
    </submittedName>
</protein>
<proteinExistence type="predicted"/>
<keyword evidence="2" id="KW-1185">Reference proteome</keyword>
<organism evidence="1 2">
    <name type="scientific">Streptomyces niphimycinicus</name>
    <dbReference type="NCBI Taxonomy" id="2842201"/>
    <lineage>
        <taxon>Bacteria</taxon>
        <taxon>Bacillati</taxon>
        <taxon>Actinomycetota</taxon>
        <taxon>Actinomycetes</taxon>
        <taxon>Kitasatosporales</taxon>
        <taxon>Streptomycetaceae</taxon>
        <taxon>Streptomyces</taxon>
    </lineage>
</organism>
<sequence length="62" mass="6772">MDPLAGRERSLPGIALALLAGRFGLHLIFSLGQGSTAPLWPTVPAMWWRWPNGSCAVAMRRI</sequence>
<dbReference type="RefSeq" id="WP_216344127.1">
    <property type="nucleotide sequence ID" value="NZ_JAHLEM010000281.1"/>
</dbReference>